<dbReference type="PANTHER" id="PTHR43591:SF24">
    <property type="entry name" value="2-METHOXY-6-POLYPRENYL-1,4-BENZOQUINOL METHYLASE, MITOCHONDRIAL"/>
    <property type="match status" value="1"/>
</dbReference>
<dbReference type="Pfam" id="PF13649">
    <property type="entry name" value="Methyltransf_25"/>
    <property type="match status" value="1"/>
</dbReference>
<dbReference type="Gene3D" id="3.40.50.150">
    <property type="entry name" value="Vaccinia Virus protein VP39"/>
    <property type="match status" value="1"/>
</dbReference>
<dbReference type="PANTHER" id="PTHR43591">
    <property type="entry name" value="METHYLTRANSFERASE"/>
    <property type="match status" value="1"/>
</dbReference>
<organism evidence="2 3">
    <name type="scientific">Clostridium isatidis</name>
    <dbReference type="NCBI Taxonomy" id="182773"/>
    <lineage>
        <taxon>Bacteria</taxon>
        <taxon>Bacillati</taxon>
        <taxon>Bacillota</taxon>
        <taxon>Clostridia</taxon>
        <taxon>Eubacteriales</taxon>
        <taxon>Clostridiaceae</taxon>
        <taxon>Clostridium</taxon>
    </lineage>
</organism>
<dbReference type="KEGG" id="cia:BEN51_02290"/>
<sequence length="202" mass="23786">MSFIYKILPKFYNLIDFIYFGEGEKNPRNKLISILPKEKIKVLDMCTGTAKNAILISSYNPNAEVIGIDISEEMLNMANKKIKNRENIKLLRMDASRLNFNDNSFDFTIISLVLHEMNDKYINKIIGEAKRVTKESGQIIIVEWRKELSLIKRILFYPIKKMEPKGFEEVIEHKINEFIKKWSLKVDKIFECNYTQIISLRK</sequence>
<proteinExistence type="predicted"/>
<name>A0A343J9Z6_9CLOT</name>
<dbReference type="OrthoDB" id="9808140at2"/>
<feature type="domain" description="Methyltransferase" evidence="1">
    <location>
        <begin position="42"/>
        <end position="137"/>
    </location>
</feature>
<evidence type="ECO:0000259" key="1">
    <source>
        <dbReference type="Pfam" id="PF13649"/>
    </source>
</evidence>
<dbReference type="InterPro" id="IPR041698">
    <property type="entry name" value="Methyltransf_25"/>
</dbReference>
<dbReference type="AlphaFoldDB" id="A0A343J9Z6"/>
<dbReference type="Proteomes" id="UP000264883">
    <property type="component" value="Chromosome"/>
</dbReference>
<dbReference type="RefSeq" id="WP_119864486.1">
    <property type="nucleotide sequence ID" value="NZ_CP182825.1"/>
</dbReference>
<reference evidence="2 3" key="1">
    <citation type="submission" date="2016-08" db="EMBL/GenBank/DDBJ databases">
        <title>Complete Genome Sequence Of The Indigo Reducing Clostridium isatidis DSM15098.</title>
        <authorList>
            <person name="Little G.T."/>
            <person name="Minton N.P."/>
        </authorList>
    </citation>
    <scope>NUCLEOTIDE SEQUENCE [LARGE SCALE GENOMIC DNA]</scope>
    <source>
        <strain evidence="2 3">DSM 15098</strain>
    </source>
</reference>
<protein>
    <recommendedName>
        <fullName evidence="1">Methyltransferase domain-containing protein</fullName>
    </recommendedName>
</protein>
<gene>
    <name evidence="2" type="ORF">BEN51_02290</name>
</gene>
<dbReference type="EMBL" id="CP016786">
    <property type="protein sequence ID" value="ASW42354.1"/>
    <property type="molecule type" value="Genomic_DNA"/>
</dbReference>
<keyword evidence="3" id="KW-1185">Reference proteome</keyword>
<evidence type="ECO:0000313" key="2">
    <source>
        <dbReference type="EMBL" id="ASW42354.1"/>
    </source>
</evidence>
<accession>A0A343J9Z6</accession>
<dbReference type="GO" id="GO:0008168">
    <property type="term" value="F:methyltransferase activity"/>
    <property type="evidence" value="ECO:0007669"/>
    <property type="project" value="TreeGrafter"/>
</dbReference>
<dbReference type="InterPro" id="IPR029063">
    <property type="entry name" value="SAM-dependent_MTases_sf"/>
</dbReference>
<dbReference type="SUPFAM" id="SSF53335">
    <property type="entry name" value="S-adenosyl-L-methionine-dependent methyltransferases"/>
    <property type="match status" value="1"/>
</dbReference>
<evidence type="ECO:0000313" key="3">
    <source>
        <dbReference type="Proteomes" id="UP000264883"/>
    </source>
</evidence>
<dbReference type="CDD" id="cd02440">
    <property type="entry name" value="AdoMet_MTases"/>
    <property type="match status" value="1"/>
</dbReference>